<organism evidence="4 5">
    <name type="scientific">Rubroshorea leprosula</name>
    <dbReference type="NCBI Taxonomy" id="152421"/>
    <lineage>
        <taxon>Eukaryota</taxon>
        <taxon>Viridiplantae</taxon>
        <taxon>Streptophyta</taxon>
        <taxon>Embryophyta</taxon>
        <taxon>Tracheophyta</taxon>
        <taxon>Spermatophyta</taxon>
        <taxon>Magnoliopsida</taxon>
        <taxon>eudicotyledons</taxon>
        <taxon>Gunneridae</taxon>
        <taxon>Pentapetalae</taxon>
        <taxon>rosids</taxon>
        <taxon>malvids</taxon>
        <taxon>Malvales</taxon>
        <taxon>Dipterocarpaceae</taxon>
        <taxon>Rubroshorea</taxon>
    </lineage>
</organism>
<sequence>MILKEMEDTILLYPSPGRGHLVSMVELAKRILTHHPSFSVTIIISEAPYETGSTAPYIAAVSSTTPSITFYHLPTVSLPTKNTSFSIMDIHTLSFEWHTINNPNYHQALISISRSANIKAVIMDFFCNYSFDVSTSLGILTYYYITGGLTAFTAFLYFPTLHKSLTRNFKDLDEVINIPGMPPILAKNMPAPMLDRSKTIYQYFLETALQMPKSAGIVVNSIETLEERALKAILNGDCTPGEPAPAIYCLGPLVATEGSVEGGTKHECLTWLDSQPSRSVVFLSFGSLGKFSAEQLKEMAIGLEKSGVRFLWVVRAPPPVESVAATTEPSLESLLPEGFLERNRDRGLVLKGWAPQVEVLSHDSVGGFITHCGWNSMLESMRAGVPMLGWALYAEQNIYQLAMEELKVGLALRKREDGSSLTTNSSSCPSFTMKLNAQVTVKNTKFGHFKFQNSTATFTHGGTSVGEATIVKARAQARSTTKPNVTVTTSSSKVSRNSQLSSDIKSGIISLRSHAKLEGKVILCKIVKKNKSAEMSCTMEKSAWLHAHENQVGVREFSFIQRLNIAIDVAFALEYLHYYCQPAIVHGDLKPSNVLLDHDMVAHVEYGMVSKASMEGDVYSFGIMLLEMITGKQPTDPMFSDGFNIHQFTKTALPEKVMEILEPSLLQEIHVTDNRGIEHSRARNNMGRRTGVLESLSEVARVGVFCSMESPNERIEMKQVVAELSAIKHRFLGARN</sequence>
<dbReference type="FunFam" id="3.40.50.2000:FF:000095">
    <property type="entry name" value="Glycosyltransferase"/>
    <property type="match status" value="1"/>
</dbReference>
<comment type="similarity">
    <text evidence="1">Belongs to the UDP-glycosyltransferase family.</text>
</comment>
<dbReference type="GO" id="GO:0005524">
    <property type="term" value="F:ATP binding"/>
    <property type="evidence" value="ECO:0007669"/>
    <property type="project" value="InterPro"/>
</dbReference>
<dbReference type="Gene3D" id="3.40.50.2000">
    <property type="entry name" value="Glycogen Phosphorylase B"/>
    <property type="match status" value="2"/>
</dbReference>
<dbReference type="PROSITE" id="PS00108">
    <property type="entry name" value="PROTEIN_KINASE_ST"/>
    <property type="match status" value="1"/>
</dbReference>
<comment type="caution">
    <text evidence="4">The sequence shown here is derived from an EMBL/GenBank/DDBJ whole genome shotgun (WGS) entry which is preliminary data.</text>
</comment>
<dbReference type="PANTHER" id="PTHR48048">
    <property type="entry name" value="GLYCOSYLTRANSFERASE"/>
    <property type="match status" value="1"/>
</dbReference>
<dbReference type="SUPFAM" id="SSF53756">
    <property type="entry name" value="UDP-Glycosyltransferase/glycogen phosphorylase"/>
    <property type="match status" value="1"/>
</dbReference>
<dbReference type="PROSITE" id="PS50011">
    <property type="entry name" value="PROTEIN_KINASE_DOM"/>
    <property type="match status" value="1"/>
</dbReference>
<evidence type="ECO:0000256" key="1">
    <source>
        <dbReference type="ARBA" id="ARBA00009995"/>
    </source>
</evidence>
<feature type="domain" description="Protein kinase" evidence="3">
    <location>
        <begin position="406"/>
        <end position="732"/>
    </location>
</feature>
<dbReference type="InterPro" id="IPR000719">
    <property type="entry name" value="Prot_kinase_dom"/>
</dbReference>
<dbReference type="Pfam" id="PF00201">
    <property type="entry name" value="UDPGT"/>
    <property type="match status" value="1"/>
</dbReference>
<reference evidence="4 5" key="1">
    <citation type="journal article" date="2021" name="Commun. Biol.">
        <title>The genome of Shorea leprosula (Dipterocarpaceae) highlights the ecological relevance of drought in aseasonal tropical rainforests.</title>
        <authorList>
            <person name="Ng K.K.S."/>
            <person name="Kobayashi M.J."/>
            <person name="Fawcett J.A."/>
            <person name="Hatakeyama M."/>
            <person name="Paape T."/>
            <person name="Ng C.H."/>
            <person name="Ang C.C."/>
            <person name="Tnah L.H."/>
            <person name="Lee C.T."/>
            <person name="Nishiyama T."/>
            <person name="Sese J."/>
            <person name="O'Brien M.J."/>
            <person name="Copetti D."/>
            <person name="Mohd Noor M.I."/>
            <person name="Ong R.C."/>
            <person name="Putra M."/>
            <person name="Sireger I.Z."/>
            <person name="Indrioko S."/>
            <person name="Kosugi Y."/>
            <person name="Izuno A."/>
            <person name="Isagi Y."/>
            <person name="Lee S.L."/>
            <person name="Shimizu K.K."/>
        </authorList>
    </citation>
    <scope>NUCLEOTIDE SEQUENCE [LARGE SCALE GENOMIC DNA]</scope>
    <source>
        <strain evidence="4">214</strain>
    </source>
</reference>
<dbReference type="SMART" id="SM00220">
    <property type="entry name" value="S_TKc"/>
    <property type="match status" value="1"/>
</dbReference>
<dbReference type="PANTHER" id="PTHR48048:SF41">
    <property type="entry name" value="GLYCOSYLTRANSFERASE"/>
    <property type="match status" value="1"/>
</dbReference>
<dbReference type="InterPro" id="IPR050481">
    <property type="entry name" value="UDP-glycosyltransf_plant"/>
</dbReference>
<dbReference type="InterPro" id="IPR011009">
    <property type="entry name" value="Kinase-like_dom_sf"/>
</dbReference>
<keyword evidence="2" id="KW-0808">Transferase</keyword>
<gene>
    <name evidence="4" type="ORF">SLEP1_g39956</name>
</gene>
<dbReference type="EMBL" id="BPVZ01000090">
    <property type="protein sequence ID" value="GKV31245.1"/>
    <property type="molecule type" value="Genomic_DNA"/>
</dbReference>
<evidence type="ECO:0000313" key="5">
    <source>
        <dbReference type="Proteomes" id="UP001054252"/>
    </source>
</evidence>
<evidence type="ECO:0000313" key="4">
    <source>
        <dbReference type="EMBL" id="GKV31245.1"/>
    </source>
</evidence>
<accession>A0AAV5L2J5</accession>
<dbReference type="InterPro" id="IPR035595">
    <property type="entry name" value="UDP_glycos_trans_CS"/>
</dbReference>
<dbReference type="Gene3D" id="1.10.510.10">
    <property type="entry name" value="Transferase(Phosphotransferase) domain 1"/>
    <property type="match status" value="2"/>
</dbReference>
<keyword evidence="5" id="KW-1185">Reference proteome</keyword>
<dbReference type="Proteomes" id="UP001054252">
    <property type="component" value="Unassembled WGS sequence"/>
</dbReference>
<dbReference type="GO" id="GO:0035251">
    <property type="term" value="F:UDP-glucosyltransferase activity"/>
    <property type="evidence" value="ECO:0007669"/>
    <property type="project" value="InterPro"/>
</dbReference>
<name>A0AAV5L2J5_9ROSI</name>
<dbReference type="PROSITE" id="PS00375">
    <property type="entry name" value="UDPGT"/>
    <property type="match status" value="1"/>
</dbReference>
<evidence type="ECO:0000256" key="2">
    <source>
        <dbReference type="ARBA" id="ARBA00022679"/>
    </source>
</evidence>
<dbReference type="InterPro" id="IPR002213">
    <property type="entry name" value="UDP_glucos_trans"/>
</dbReference>
<dbReference type="FunFam" id="3.40.50.2000:FF:000056">
    <property type="entry name" value="Glycosyltransferase"/>
    <property type="match status" value="1"/>
</dbReference>
<protein>
    <recommendedName>
        <fullName evidence="3">Protein kinase domain-containing protein</fullName>
    </recommendedName>
</protein>
<dbReference type="GO" id="GO:0004672">
    <property type="term" value="F:protein kinase activity"/>
    <property type="evidence" value="ECO:0007669"/>
    <property type="project" value="InterPro"/>
</dbReference>
<evidence type="ECO:0000259" key="3">
    <source>
        <dbReference type="PROSITE" id="PS50011"/>
    </source>
</evidence>
<dbReference type="InterPro" id="IPR008271">
    <property type="entry name" value="Ser/Thr_kinase_AS"/>
</dbReference>
<proteinExistence type="inferred from homology"/>
<dbReference type="CDD" id="cd03784">
    <property type="entry name" value="GT1_Gtf-like"/>
    <property type="match status" value="1"/>
</dbReference>
<dbReference type="AlphaFoldDB" id="A0AAV5L2J5"/>
<dbReference type="SUPFAM" id="SSF56112">
    <property type="entry name" value="Protein kinase-like (PK-like)"/>
    <property type="match status" value="1"/>
</dbReference>